<evidence type="ECO:0000313" key="3">
    <source>
        <dbReference type="Proteomes" id="UP000185221"/>
    </source>
</evidence>
<sequence length="213" mass="23750">MKKNNIVFTLLILAFAISCSPSSKIIGSWTGPDTPSEPYKTIFVTGISSNLVARQTIESDINTHLKERGVTAVSSFDIIPPGFKASEENKDATLKAIKEGGSDAILTIALLDQTSETRYVPGTTMYSPMMYGGYYGRFYGYYSYYNPVMYNPGYYSTDKKYYLEMNLYDVQTETLVWSAQSETTNPSSIETFSRTFSELVVHQLIKDGLIAGK</sequence>
<dbReference type="OrthoDB" id="6078026at2"/>
<feature type="signal peptide" evidence="1">
    <location>
        <begin position="1"/>
        <end position="25"/>
    </location>
</feature>
<dbReference type="RefSeq" id="WP_074224755.1">
    <property type="nucleotide sequence ID" value="NZ_FSRC01000001.1"/>
</dbReference>
<dbReference type="STRING" id="226505.SAMN05444394_2094"/>
<dbReference type="AlphaFoldDB" id="A0A1N6EFL0"/>
<protein>
    <recommendedName>
        <fullName evidence="4">DUF4136 domain-containing protein</fullName>
    </recommendedName>
</protein>
<keyword evidence="1" id="KW-0732">Signal</keyword>
<dbReference type="EMBL" id="FSRC01000001">
    <property type="protein sequence ID" value="SIN81800.1"/>
    <property type="molecule type" value="Genomic_DNA"/>
</dbReference>
<feature type="chain" id="PRO_5012071188" description="DUF4136 domain-containing protein" evidence="1">
    <location>
        <begin position="26"/>
        <end position="213"/>
    </location>
</feature>
<dbReference type="Proteomes" id="UP000185221">
    <property type="component" value="Unassembled WGS sequence"/>
</dbReference>
<organism evidence="2 3">
    <name type="scientific">Algoriphagus halophilus</name>
    <dbReference type="NCBI Taxonomy" id="226505"/>
    <lineage>
        <taxon>Bacteria</taxon>
        <taxon>Pseudomonadati</taxon>
        <taxon>Bacteroidota</taxon>
        <taxon>Cytophagia</taxon>
        <taxon>Cytophagales</taxon>
        <taxon>Cyclobacteriaceae</taxon>
        <taxon>Algoriphagus</taxon>
    </lineage>
</organism>
<evidence type="ECO:0000313" key="2">
    <source>
        <dbReference type="EMBL" id="SIN81800.1"/>
    </source>
</evidence>
<keyword evidence="3" id="KW-1185">Reference proteome</keyword>
<gene>
    <name evidence="2" type="ORF">SAMN05444394_2094</name>
</gene>
<proteinExistence type="predicted"/>
<evidence type="ECO:0008006" key="4">
    <source>
        <dbReference type="Google" id="ProtNLM"/>
    </source>
</evidence>
<reference evidence="3" key="1">
    <citation type="submission" date="2016-11" db="EMBL/GenBank/DDBJ databases">
        <authorList>
            <person name="Varghese N."/>
            <person name="Submissions S."/>
        </authorList>
    </citation>
    <scope>NUCLEOTIDE SEQUENCE [LARGE SCALE GENOMIC DNA]</scope>
    <source>
        <strain evidence="3">DSM 15292</strain>
    </source>
</reference>
<evidence type="ECO:0000256" key="1">
    <source>
        <dbReference type="SAM" id="SignalP"/>
    </source>
</evidence>
<name>A0A1N6EFL0_9BACT</name>
<accession>A0A1N6EFL0</accession>
<dbReference type="PROSITE" id="PS51257">
    <property type="entry name" value="PROKAR_LIPOPROTEIN"/>
    <property type="match status" value="1"/>
</dbReference>